<organism evidence="4 5">
    <name type="scientific">Candidatus Kerfeldbacteria bacterium RIFCSPLOWO2_01_FULL_48_11</name>
    <dbReference type="NCBI Taxonomy" id="1798543"/>
    <lineage>
        <taxon>Bacteria</taxon>
        <taxon>Candidatus Kerfeldiibacteriota</taxon>
    </lineage>
</organism>
<evidence type="ECO:0000259" key="3">
    <source>
        <dbReference type="Pfam" id="PF00483"/>
    </source>
</evidence>
<dbReference type="Gene3D" id="3.90.550.10">
    <property type="entry name" value="Spore Coat Polysaccharide Biosynthesis Protein SpsA, Chain A"/>
    <property type="match status" value="1"/>
</dbReference>
<protein>
    <recommendedName>
        <fullName evidence="3">Nucleotidyl transferase domain-containing protein</fullName>
    </recommendedName>
</protein>
<dbReference type="CDD" id="cd04181">
    <property type="entry name" value="NTP_transferase"/>
    <property type="match status" value="1"/>
</dbReference>
<evidence type="ECO:0000313" key="4">
    <source>
        <dbReference type="EMBL" id="OGY83928.1"/>
    </source>
</evidence>
<dbReference type="InterPro" id="IPR005835">
    <property type="entry name" value="NTP_transferase_dom"/>
</dbReference>
<feature type="domain" description="Nucleotidyl transferase" evidence="3">
    <location>
        <begin position="7"/>
        <end position="234"/>
    </location>
</feature>
<name>A0A1G2B440_9BACT</name>
<evidence type="ECO:0000256" key="2">
    <source>
        <dbReference type="ARBA" id="ARBA00022695"/>
    </source>
</evidence>
<dbReference type="PANTHER" id="PTHR43584:SF8">
    <property type="entry name" value="N-ACETYLMURAMATE ALPHA-1-PHOSPHATE URIDYLYLTRANSFERASE"/>
    <property type="match status" value="1"/>
</dbReference>
<dbReference type="Pfam" id="PF00483">
    <property type="entry name" value="NTP_transferase"/>
    <property type="match status" value="1"/>
</dbReference>
<reference evidence="4 5" key="1">
    <citation type="journal article" date="2016" name="Nat. Commun.">
        <title>Thousands of microbial genomes shed light on interconnected biogeochemical processes in an aquifer system.</title>
        <authorList>
            <person name="Anantharaman K."/>
            <person name="Brown C.T."/>
            <person name="Hug L.A."/>
            <person name="Sharon I."/>
            <person name="Castelle C.J."/>
            <person name="Probst A.J."/>
            <person name="Thomas B.C."/>
            <person name="Singh A."/>
            <person name="Wilkins M.J."/>
            <person name="Karaoz U."/>
            <person name="Brodie E.L."/>
            <person name="Williams K.H."/>
            <person name="Hubbard S.S."/>
            <person name="Banfield J.F."/>
        </authorList>
    </citation>
    <scope>NUCLEOTIDE SEQUENCE [LARGE SCALE GENOMIC DNA]</scope>
</reference>
<proteinExistence type="predicted"/>
<sequence length="242" mass="27555">MIDDILISAGGKGTRMKHLSKDMPKHLLDVEGRPFLHYVLNNVMQAGFENIYLVVGYRKEHMEKFAALHQYPITLIDQFGEMPGKYGTACPVMCARKYLQGKQFVSIAGDNYYSVKDLTAMRDRDDAYTYVGGLVSEHPEDWGVLVVREGDVLERIVEKPKEFVGNLTNVSLYKFTPTVFDVIDSVGISSRGEYEITDAISTLAKRGNVRVKKLEDSWIDFGRPEDIQRMEEFLRSAKFPLK</sequence>
<keyword evidence="1" id="KW-0808">Transferase</keyword>
<dbReference type="STRING" id="1798543.A2898_01465"/>
<dbReference type="InterPro" id="IPR050065">
    <property type="entry name" value="GlmU-like"/>
</dbReference>
<dbReference type="SUPFAM" id="SSF53448">
    <property type="entry name" value="Nucleotide-diphospho-sugar transferases"/>
    <property type="match status" value="1"/>
</dbReference>
<dbReference type="EMBL" id="MHKE01000012">
    <property type="protein sequence ID" value="OGY83928.1"/>
    <property type="molecule type" value="Genomic_DNA"/>
</dbReference>
<dbReference type="PANTHER" id="PTHR43584">
    <property type="entry name" value="NUCLEOTIDYL TRANSFERASE"/>
    <property type="match status" value="1"/>
</dbReference>
<keyword evidence="2" id="KW-0548">Nucleotidyltransferase</keyword>
<dbReference type="GO" id="GO:0016779">
    <property type="term" value="F:nucleotidyltransferase activity"/>
    <property type="evidence" value="ECO:0007669"/>
    <property type="project" value="UniProtKB-KW"/>
</dbReference>
<evidence type="ECO:0000313" key="5">
    <source>
        <dbReference type="Proteomes" id="UP000179164"/>
    </source>
</evidence>
<comment type="caution">
    <text evidence="4">The sequence shown here is derived from an EMBL/GenBank/DDBJ whole genome shotgun (WGS) entry which is preliminary data.</text>
</comment>
<accession>A0A1G2B440</accession>
<dbReference type="Proteomes" id="UP000179164">
    <property type="component" value="Unassembled WGS sequence"/>
</dbReference>
<gene>
    <name evidence="4" type="ORF">A2898_01465</name>
</gene>
<dbReference type="AlphaFoldDB" id="A0A1G2B440"/>
<evidence type="ECO:0000256" key="1">
    <source>
        <dbReference type="ARBA" id="ARBA00022679"/>
    </source>
</evidence>
<dbReference type="InterPro" id="IPR029044">
    <property type="entry name" value="Nucleotide-diphossugar_trans"/>
</dbReference>